<organism evidence="3 4">
    <name type="scientific">Aspergillus cavernicola</name>
    <dbReference type="NCBI Taxonomy" id="176166"/>
    <lineage>
        <taxon>Eukaryota</taxon>
        <taxon>Fungi</taxon>
        <taxon>Dikarya</taxon>
        <taxon>Ascomycota</taxon>
        <taxon>Pezizomycotina</taxon>
        <taxon>Eurotiomycetes</taxon>
        <taxon>Eurotiomycetidae</taxon>
        <taxon>Eurotiales</taxon>
        <taxon>Aspergillaceae</taxon>
        <taxon>Aspergillus</taxon>
        <taxon>Aspergillus subgen. Nidulantes</taxon>
    </lineage>
</organism>
<dbReference type="EMBL" id="JBFXLS010000086">
    <property type="protein sequence ID" value="KAL2818184.1"/>
    <property type="molecule type" value="Genomic_DNA"/>
</dbReference>
<feature type="compositionally biased region" description="Basic and acidic residues" evidence="1">
    <location>
        <begin position="312"/>
        <end position="326"/>
    </location>
</feature>
<proteinExistence type="predicted"/>
<gene>
    <name evidence="3" type="ORF">BDW59DRAFT_165632</name>
</gene>
<keyword evidence="4" id="KW-1185">Reference proteome</keyword>
<keyword evidence="2" id="KW-0472">Membrane</keyword>
<feature type="region of interest" description="Disordered" evidence="1">
    <location>
        <begin position="462"/>
        <end position="483"/>
    </location>
</feature>
<sequence>MPPFKRPRSRSSRTPTPNKQHHSPLDTIPEDRETQPTPSPFPYGSSPSPPTPLPLLLRPRHRNQPQSPTSDPENANANANANASDSSSTSTTRSIPTPISTWSSYKPHAELNKTTDVYPDRNFDVMNIPAFVTELHEMMAAQGPIEPLLAQAQRGVGVVEMMNVLLDAETALWGGDVDVGKAKTLEGMAIAGELRDREYLERCDFLLGWVDEIRRKRGENIEGTGPVAGVKWSGEVSVPGSRNGTPISRPGSGSWSGSGSGEVLGDFLQDIQEEEGEKEEGEREGDEGELVGECDNHQHIAYDGDNDSSGTENEHNGRFLVIRHDATTGQIEEEDEDDDYDFDPRIRPETSLSMRSPSTDEEQDDESEHEVHQDVYFEQEVEEVEEDNDWQNHSDSDSDSDSNSNSNSEQETEDHSIPESDYYADSSSAEDDSMSAQNIRKRRRPPICSTNLTYSFLCKMKKPKSKSKTKEPKKLSPHPKPWIQLDETTDFDDSFTKLYWNTHSPSMLMQERIPNWDMDWLARYETFPSKVRRVPFTFRVSIPMSQMASRVRKTKIFPEQDWEFIAKKKDWERFQKECGDEELTMGFLKWERERIQMSVAQKHEAFSQTDYRATAGAAAWAWVVVLGVVGFVLFCFVWLVFRLL</sequence>
<reference evidence="3 4" key="1">
    <citation type="submission" date="2024-07" db="EMBL/GenBank/DDBJ databases">
        <title>Section-level genome sequencing and comparative genomics of Aspergillus sections Usti and Cavernicolus.</title>
        <authorList>
            <consortium name="Lawrence Berkeley National Laboratory"/>
            <person name="Nybo J.L."/>
            <person name="Vesth T.C."/>
            <person name="Theobald S."/>
            <person name="Frisvad J.C."/>
            <person name="Larsen T.O."/>
            <person name="Kjaerboelling I."/>
            <person name="Rothschild-Mancinelli K."/>
            <person name="Lyhne E.K."/>
            <person name="Kogle M.E."/>
            <person name="Barry K."/>
            <person name="Clum A."/>
            <person name="Na H."/>
            <person name="Ledsgaard L."/>
            <person name="Lin J."/>
            <person name="Lipzen A."/>
            <person name="Kuo A."/>
            <person name="Riley R."/>
            <person name="Mondo S."/>
            <person name="LaButti K."/>
            <person name="Haridas S."/>
            <person name="Pangalinan J."/>
            <person name="Salamov A.A."/>
            <person name="Simmons B.A."/>
            <person name="Magnuson J.K."/>
            <person name="Chen J."/>
            <person name="Drula E."/>
            <person name="Henrissat B."/>
            <person name="Wiebenga A."/>
            <person name="Lubbers R.J."/>
            <person name="Gomes A.C."/>
            <person name="Makela M.R."/>
            <person name="Stajich J."/>
            <person name="Grigoriev I.V."/>
            <person name="Mortensen U.H."/>
            <person name="De vries R.P."/>
            <person name="Baker S.E."/>
            <person name="Andersen M.R."/>
        </authorList>
    </citation>
    <scope>NUCLEOTIDE SEQUENCE [LARGE SCALE GENOMIC DNA]</scope>
    <source>
        <strain evidence="3 4">CBS 600.67</strain>
    </source>
</reference>
<evidence type="ECO:0000313" key="3">
    <source>
        <dbReference type="EMBL" id="KAL2818184.1"/>
    </source>
</evidence>
<accession>A0ABR4HRR3</accession>
<feature type="compositionally biased region" description="Acidic residues" evidence="1">
    <location>
        <begin position="359"/>
        <end position="368"/>
    </location>
</feature>
<comment type="caution">
    <text evidence="3">The sequence shown here is derived from an EMBL/GenBank/DDBJ whole genome shotgun (WGS) entry which is preliminary data.</text>
</comment>
<keyword evidence="2" id="KW-0812">Transmembrane</keyword>
<feature type="region of interest" description="Disordered" evidence="1">
    <location>
        <begin position="298"/>
        <end position="444"/>
    </location>
</feature>
<feature type="compositionally biased region" description="Acidic residues" evidence="1">
    <location>
        <begin position="377"/>
        <end position="389"/>
    </location>
</feature>
<dbReference type="Proteomes" id="UP001610335">
    <property type="component" value="Unassembled WGS sequence"/>
</dbReference>
<feature type="compositionally biased region" description="Basic residues" evidence="1">
    <location>
        <begin position="1"/>
        <end position="11"/>
    </location>
</feature>
<evidence type="ECO:0000256" key="2">
    <source>
        <dbReference type="SAM" id="Phobius"/>
    </source>
</evidence>
<evidence type="ECO:0000313" key="4">
    <source>
        <dbReference type="Proteomes" id="UP001610335"/>
    </source>
</evidence>
<feature type="region of interest" description="Disordered" evidence="1">
    <location>
        <begin position="232"/>
        <end position="263"/>
    </location>
</feature>
<feature type="region of interest" description="Disordered" evidence="1">
    <location>
        <begin position="1"/>
        <end position="104"/>
    </location>
</feature>
<feature type="compositionally biased region" description="Pro residues" evidence="1">
    <location>
        <begin position="37"/>
        <end position="53"/>
    </location>
</feature>
<evidence type="ECO:0000256" key="1">
    <source>
        <dbReference type="SAM" id="MobiDB-lite"/>
    </source>
</evidence>
<feature type="transmembrane region" description="Helical" evidence="2">
    <location>
        <begin position="619"/>
        <end position="641"/>
    </location>
</feature>
<feature type="compositionally biased region" description="Acidic residues" evidence="1">
    <location>
        <begin position="331"/>
        <end position="341"/>
    </location>
</feature>
<feature type="compositionally biased region" description="Polar residues" evidence="1">
    <location>
        <begin position="64"/>
        <end position="73"/>
    </location>
</feature>
<feature type="compositionally biased region" description="Low complexity" evidence="1">
    <location>
        <begin position="74"/>
        <end position="104"/>
    </location>
</feature>
<protein>
    <submittedName>
        <fullName evidence="3">Uncharacterized protein</fullName>
    </submittedName>
</protein>
<keyword evidence="2" id="KW-1133">Transmembrane helix</keyword>
<name>A0ABR4HRR3_9EURO</name>